<keyword evidence="4" id="KW-1185">Reference proteome</keyword>
<feature type="chain" id="PRO_5016327170" evidence="2">
    <location>
        <begin position="20"/>
        <end position="395"/>
    </location>
</feature>
<gene>
    <name evidence="3" type="ORF">FA10DRAFT_262769</name>
</gene>
<sequence>MIFLVLSLSLFVSIRAAEAARLPEKGVTLDEAGRPIFDRSGWQKSQNIRKLSGLAKRADKNDDWLNMLLQAHSSDEDWSNSFLEAPSPARSEYPQSAMGTPPQQHNEQLYSQSWNPLSPQPAFHEPYVLQHQPSSTPRSHRDEHLAGSKEGTNMQEQDLRSSDVTPEGSSRYMTTQSDPSWASHFGEEGHGGASSSRKTIDKGKMKSGAGPEDKKTRYNAKDCPLLRKESLLRSLAAHNQSSQLRPHKHLLSEEERKTIYEEALLECQERVRLRCAMRAAEEKRASELFQRKNCVDDIDDIIRRELNTKLNHIRRGDQKGTSWDIKETILTEQIAEITGEKGEKLMENYQKVLPIIKESWRREPVVLTKLDQNPLKMDAKTFVTYLVKRLEREAG</sequence>
<evidence type="ECO:0000313" key="3">
    <source>
        <dbReference type="EMBL" id="PWN86972.1"/>
    </source>
</evidence>
<dbReference type="RefSeq" id="XP_025374170.1">
    <property type="nucleotide sequence ID" value="XM_025520145.1"/>
</dbReference>
<protein>
    <submittedName>
        <fullName evidence="3">Uncharacterized protein</fullName>
    </submittedName>
</protein>
<reference evidence="3 4" key="1">
    <citation type="journal article" date="2018" name="Mol. Biol. Evol.">
        <title>Broad Genomic Sampling Reveals a Smut Pathogenic Ancestry of the Fungal Clade Ustilaginomycotina.</title>
        <authorList>
            <person name="Kijpornyongpan T."/>
            <person name="Mondo S.J."/>
            <person name="Barry K."/>
            <person name="Sandor L."/>
            <person name="Lee J."/>
            <person name="Lipzen A."/>
            <person name="Pangilinan J."/>
            <person name="LaButti K."/>
            <person name="Hainaut M."/>
            <person name="Henrissat B."/>
            <person name="Grigoriev I.V."/>
            <person name="Spatafora J.W."/>
            <person name="Aime M.C."/>
        </authorList>
    </citation>
    <scope>NUCLEOTIDE SEQUENCE [LARGE SCALE GENOMIC DNA]</scope>
    <source>
        <strain evidence="3 4">MCA 4198</strain>
    </source>
</reference>
<feature type="compositionally biased region" description="Basic and acidic residues" evidence="1">
    <location>
        <begin position="211"/>
        <end position="221"/>
    </location>
</feature>
<organism evidence="3 4">
    <name type="scientific">Acaromyces ingoldii</name>
    <dbReference type="NCBI Taxonomy" id="215250"/>
    <lineage>
        <taxon>Eukaryota</taxon>
        <taxon>Fungi</taxon>
        <taxon>Dikarya</taxon>
        <taxon>Basidiomycota</taxon>
        <taxon>Ustilaginomycotina</taxon>
        <taxon>Exobasidiomycetes</taxon>
        <taxon>Exobasidiales</taxon>
        <taxon>Cryptobasidiaceae</taxon>
        <taxon>Acaromyces</taxon>
    </lineage>
</organism>
<proteinExistence type="predicted"/>
<dbReference type="Proteomes" id="UP000245768">
    <property type="component" value="Unassembled WGS sequence"/>
</dbReference>
<evidence type="ECO:0000256" key="1">
    <source>
        <dbReference type="SAM" id="MobiDB-lite"/>
    </source>
</evidence>
<feature type="signal peptide" evidence="2">
    <location>
        <begin position="1"/>
        <end position="19"/>
    </location>
</feature>
<dbReference type="GeneID" id="37042061"/>
<dbReference type="EMBL" id="KZ819641">
    <property type="protein sequence ID" value="PWN86972.1"/>
    <property type="molecule type" value="Genomic_DNA"/>
</dbReference>
<name>A0A316YCI9_9BASI</name>
<evidence type="ECO:0000256" key="2">
    <source>
        <dbReference type="SAM" id="SignalP"/>
    </source>
</evidence>
<feature type="compositionally biased region" description="Polar residues" evidence="1">
    <location>
        <begin position="150"/>
        <end position="180"/>
    </location>
</feature>
<keyword evidence="2" id="KW-0732">Signal</keyword>
<accession>A0A316YCI9</accession>
<feature type="region of interest" description="Disordered" evidence="1">
    <location>
        <begin position="76"/>
        <end position="221"/>
    </location>
</feature>
<dbReference type="InParanoid" id="A0A316YCI9"/>
<dbReference type="AlphaFoldDB" id="A0A316YCI9"/>
<feature type="compositionally biased region" description="Polar residues" evidence="1">
    <location>
        <begin position="93"/>
        <end position="117"/>
    </location>
</feature>
<evidence type="ECO:0000313" key="4">
    <source>
        <dbReference type="Proteomes" id="UP000245768"/>
    </source>
</evidence>